<dbReference type="Gene3D" id="3.30.2350.10">
    <property type="entry name" value="Pseudouridine synthase"/>
    <property type="match status" value="1"/>
</dbReference>
<reference evidence="2" key="1">
    <citation type="submission" date="2017-02" db="EMBL/GenBank/DDBJ databases">
        <authorList>
            <person name="Regsiter A."/>
            <person name="William W."/>
        </authorList>
    </citation>
    <scope>NUCLEOTIDE SEQUENCE</scope>
    <source>
        <strain evidence="2">BdmA 4</strain>
    </source>
</reference>
<dbReference type="SUPFAM" id="SSF55120">
    <property type="entry name" value="Pseudouridine synthase"/>
    <property type="match status" value="1"/>
</dbReference>
<dbReference type="EMBL" id="FWDO01000007">
    <property type="protein sequence ID" value="SLM19704.1"/>
    <property type="molecule type" value="Genomic_DNA"/>
</dbReference>
<dbReference type="PANTHER" id="PTHR21600">
    <property type="entry name" value="MITOCHONDRIAL RNA PSEUDOURIDINE SYNTHASE"/>
    <property type="match status" value="1"/>
</dbReference>
<dbReference type="InterPro" id="IPR020103">
    <property type="entry name" value="PsdUridine_synth_cat_dom_sf"/>
</dbReference>
<proteinExistence type="predicted"/>
<evidence type="ECO:0000313" key="2">
    <source>
        <dbReference type="EMBL" id="SLM19704.1"/>
    </source>
</evidence>
<feature type="domain" description="Pseudouridine synthase RsuA/RluA-like" evidence="1">
    <location>
        <begin position="81"/>
        <end position="239"/>
    </location>
</feature>
<dbReference type="AlphaFoldDB" id="A0A3P3XUD6"/>
<name>A0A3P3XUD6_9SPIR</name>
<dbReference type="GO" id="GO:0140098">
    <property type="term" value="F:catalytic activity, acting on RNA"/>
    <property type="evidence" value="ECO:0007669"/>
    <property type="project" value="UniProtKB-ARBA"/>
</dbReference>
<dbReference type="InterPro" id="IPR050188">
    <property type="entry name" value="RluA_PseudoU_synthase"/>
</dbReference>
<protein>
    <recommendedName>
        <fullName evidence="1">Pseudouridine synthase RsuA/RluA-like domain-containing protein</fullName>
    </recommendedName>
</protein>
<accession>A0A3P3XUD6</accession>
<dbReference type="GO" id="GO:0009982">
    <property type="term" value="F:pseudouridine synthase activity"/>
    <property type="evidence" value="ECO:0007669"/>
    <property type="project" value="InterPro"/>
</dbReference>
<sequence length="284" mass="32167">MPFIDLNEPYIIDVSHDVAAVFKPCGWHSALHTTGDISMTSWLFEHGDILPASELKNAVHDQTLPAQNNGVQKWDEHDQFQGELGMLYRLDRDTSGILLFALNRSTMDSMRRAQDNLALKKRYMFACTESNHELPGSMPRVRYAERAALLDKLYVRQEIDVASYFRPYGPRGARVSCISPELVQKPKKRIAKDIYVTKYLSAQNAGVEYHAPLGLPTGTIFIEAEIRKGFRHQIRAHSAWMGLPILGDSIYGGVYSKRLFLEAFSVTLTDGTRTIAEWKLYNGN</sequence>
<dbReference type="GO" id="GO:0003723">
    <property type="term" value="F:RNA binding"/>
    <property type="evidence" value="ECO:0007669"/>
    <property type="project" value="InterPro"/>
</dbReference>
<dbReference type="InterPro" id="IPR006145">
    <property type="entry name" value="PsdUridine_synth_RsuA/RluA"/>
</dbReference>
<dbReference type="Pfam" id="PF00849">
    <property type="entry name" value="PseudoU_synth_2"/>
    <property type="match status" value="1"/>
</dbReference>
<organism evidence="2">
    <name type="scientific">uncultured spirochete</name>
    <dbReference type="NCBI Taxonomy" id="156406"/>
    <lineage>
        <taxon>Bacteria</taxon>
        <taxon>Pseudomonadati</taxon>
        <taxon>Spirochaetota</taxon>
        <taxon>Spirochaetia</taxon>
        <taxon>Spirochaetales</taxon>
        <taxon>environmental samples</taxon>
    </lineage>
</organism>
<gene>
    <name evidence="2" type="ORF">SPIRO4BDMA_70126</name>
</gene>
<dbReference type="PANTHER" id="PTHR21600:SF77">
    <property type="entry name" value="PSEUDOURIDYLATE SYNTHASE PROTEIN, PUTATIVE-RELATED"/>
    <property type="match status" value="1"/>
</dbReference>
<dbReference type="InterPro" id="IPR006224">
    <property type="entry name" value="PsdUridine_synth_RluA-like_CS"/>
</dbReference>
<evidence type="ECO:0000259" key="1">
    <source>
        <dbReference type="Pfam" id="PF00849"/>
    </source>
</evidence>
<dbReference type="GO" id="GO:0000455">
    <property type="term" value="P:enzyme-directed rRNA pseudouridine synthesis"/>
    <property type="evidence" value="ECO:0007669"/>
    <property type="project" value="TreeGrafter"/>
</dbReference>
<dbReference type="PROSITE" id="PS01129">
    <property type="entry name" value="PSI_RLU"/>
    <property type="match status" value="1"/>
</dbReference>